<name>A0A5S6QNE1_TRIMR</name>
<dbReference type="WBParaSite" id="TMUE_2000008735.1">
    <property type="protein sequence ID" value="TMUE_2000008735.1"/>
    <property type="gene ID" value="WBGene00290409"/>
</dbReference>
<accession>A0A5S6QNE1</accession>
<evidence type="ECO:0000313" key="2">
    <source>
        <dbReference type="WBParaSite" id="TMUE_2000008735.1"/>
    </source>
</evidence>
<dbReference type="Proteomes" id="UP000046395">
    <property type="component" value="Unassembled WGS sequence"/>
</dbReference>
<reference evidence="2" key="1">
    <citation type="submission" date="2019-12" db="UniProtKB">
        <authorList>
            <consortium name="WormBaseParasite"/>
        </authorList>
    </citation>
    <scope>IDENTIFICATION</scope>
</reference>
<keyword evidence="1" id="KW-1185">Reference proteome</keyword>
<dbReference type="AlphaFoldDB" id="A0A5S6QNE1"/>
<sequence length="83" mass="9692">MTSALSKTGVSRSNQIRHVWLHRHETSYFHLLFTNELAHLPPVTLACMWLPTTRTKTKRHPHGSLRIKAEDGTKIDLESYVWR</sequence>
<proteinExistence type="predicted"/>
<organism evidence="1 2">
    <name type="scientific">Trichuris muris</name>
    <name type="common">Mouse whipworm</name>
    <dbReference type="NCBI Taxonomy" id="70415"/>
    <lineage>
        <taxon>Eukaryota</taxon>
        <taxon>Metazoa</taxon>
        <taxon>Ecdysozoa</taxon>
        <taxon>Nematoda</taxon>
        <taxon>Enoplea</taxon>
        <taxon>Dorylaimia</taxon>
        <taxon>Trichinellida</taxon>
        <taxon>Trichuridae</taxon>
        <taxon>Trichuris</taxon>
    </lineage>
</organism>
<protein>
    <submittedName>
        <fullName evidence="2">Uncharacterized protein</fullName>
    </submittedName>
</protein>
<evidence type="ECO:0000313" key="1">
    <source>
        <dbReference type="Proteomes" id="UP000046395"/>
    </source>
</evidence>